<gene>
    <name evidence="8" type="ORF">RIMI_LOCUS576527</name>
</gene>
<keyword evidence="6" id="KW-0325">Glycoprotein</keyword>
<protein>
    <recommendedName>
        <fullName evidence="7">Receptor ligand binding region domain-containing protein</fullName>
    </recommendedName>
</protein>
<dbReference type="PANTHER" id="PTHR24061:SF599">
    <property type="entry name" value="G-PROTEIN COUPLED RECEPTORS FAMILY 3 PROFILE DOMAIN-CONTAINING PROTEIN"/>
    <property type="match status" value="1"/>
</dbReference>
<feature type="domain" description="Receptor ligand binding region" evidence="7">
    <location>
        <begin position="75"/>
        <end position="160"/>
    </location>
</feature>
<organism evidence="8 9">
    <name type="scientific">Ranitomeya imitator</name>
    <name type="common">mimic poison frog</name>
    <dbReference type="NCBI Taxonomy" id="111125"/>
    <lineage>
        <taxon>Eukaryota</taxon>
        <taxon>Metazoa</taxon>
        <taxon>Chordata</taxon>
        <taxon>Craniata</taxon>
        <taxon>Vertebrata</taxon>
        <taxon>Euteleostomi</taxon>
        <taxon>Amphibia</taxon>
        <taxon>Batrachia</taxon>
        <taxon>Anura</taxon>
        <taxon>Neobatrachia</taxon>
        <taxon>Hyloidea</taxon>
        <taxon>Dendrobatidae</taxon>
        <taxon>Dendrobatinae</taxon>
        <taxon>Ranitomeya</taxon>
    </lineage>
</organism>
<name>A0ABN9KNT1_9NEOB</name>
<comment type="caution">
    <text evidence="8">The sequence shown here is derived from an EMBL/GenBank/DDBJ whole genome shotgun (WGS) entry which is preliminary data.</text>
</comment>
<dbReference type="SUPFAM" id="SSF53822">
    <property type="entry name" value="Periplasmic binding protein-like I"/>
    <property type="match status" value="1"/>
</dbReference>
<evidence type="ECO:0000256" key="3">
    <source>
        <dbReference type="ARBA" id="ARBA00022989"/>
    </source>
</evidence>
<sequence>MAAGCLIKMATPTDKRLNSADRAIFLQAAQWIRQLDMRTPLRHQRRSGGETALSPRPYDNLQRESFLGRLSYLIFLFAIENINKSPDILPNITLGYHLYDSCSDGRLAARHVLHFLSGPGEIIPNYSCTGRGQLVGIVGDQHSPSTIAAAQILGLYGYPQTLGTIDDTFRYLCPIDLYWYRISVSAISDIFRISADTIRYRYFQISDGIAKYD</sequence>
<evidence type="ECO:0000256" key="2">
    <source>
        <dbReference type="ARBA" id="ARBA00022692"/>
    </source>
</evidence>
<dbReference type="Gene3D" id="3.40.50.2300">
    <property type="match status" value="1"/>
</dbReference>
<reference evidence="8" key="1">
    <citation type="submission" date="2023-07" db="EMBL/GenBank/DDBJ databases">
        <authorList>
            <person name="Stuckert A."/>
        </authorList>
    </citation>
    <scope>NUCLEOTIDE SEQUENCE</scope>
</reference>
<comment type="subcellular location">
    <subcellularLocation>
        <location evidence="1">Membrane</location>
        <topology evidence="1">Multi-pass membrane protein</topology>
    </subcellularLocation>
</comment>
<evidence type="ECO:0000256" key="6">
    <source>
        <dbReference type="ARBA" id="ARBA00023180"/>
    </source>
</evidence>
<dbReference type="InterPro" id="IPR000337">
    <property type="entry name" value="GPCR_3"/>
</dbReference>
<evidence type="ECO:0000313" key="8">
    <source>
        <dbReference type="EMBL" id="CAJ0917663.1"/>
    </source>
</evidence>
<keyword evidence="3" id="KW-1133">Transmembrane helix</keyword>
<evidence type="ECO:0000256" key="1">
    <source>
        <dbReference type="ARBA" id="ARBA00004141"/>
    </source>
</evidence>
<evidence type="ECO:0000259" key="7">
    <source>
        <dbReference type="Pfam" id="PF01094"/>
    </source>
</evidence>
<dbReference type="InterPro" id="IPR000068">
    <property type="entry name" value="GPCR_3_Ca_sens_rcpt-rel"/>
</dbReference>
<dbReference type="Pfam" id="PF01094">
    <property type="entry name" value="ANF_receptor"/>
    <property type="match status" value="1"/>
</dbReference>
<dbReference type="InterPro" id="IPR028082">
    <property type="entry name" value="Peripla_BP_I"/>
</dbReference>
<evidence type="ECO:0000256" key="5">
    <source>
        <dbReference type="ARBA" id="ARBA00023170"/>
    </source>
</evidence>
<dbReference type="PRINTS" id="PR00248">
    <property type="entry name" value="GPCRMGR"/>
</dbReference>
<dbReference type="EMBL" id="CAUEEQ010000699">
    <property type="protein sequence ID" value="CAJ0917663.1"/>
    <property type="molecule type" value="Genomic_DNA"/>
</dbReference>
<keyword evidence="5" id="KW-0675">Receptor</keyword>
<proteinExistence type="predicted"/>
<dbReference type="Proteomes" id="UP001176940">
    <property type="component" value="Unassembled WGS sequence"/>
</dbReference>
<dbReference type="PANTHER" id="PTHR24061">
    <property type="entry name" value="CALCIUM-SENSING RECEPTOR-RELATED"/>
    <property type="match status" value="1"/>
</dbReference>
<keyword evidence="9" id="KW-1185">Reference proteome</keyword>
<accession>A0ABN9KNT1</accession>
<evidence type="ECO:0000256" key="4">
    <source>
        <dbReference type="ARBA" id="ARBA00023136"/>
    </source>
</evidence>
<keyword evidence="2" id="KW-0812">Transmembrane</keyword>
<dbReference type="InterPro" id="IPR001828">
    <property type="entry name" value="ANF_lig-bd_rcpt"/>
</dbReference>
<evidence type="ECO:0000313" key="9">
    <source>
        <dbReference type="Proteomes" id="UP001176940"/>
    </source>
</evidence>
<keyword evidence="4" id="KW-0472">Membrane</keyword>